<evidence type="ECO:0000313" key="2">
    <source>
        <dbReference type="Proteomes" id="UP000314294"/>
    </source>
</evidence>
<dbReference type="Proteomes" id="UP000314294">
    <property type="component" value="Unassembled WGS sequence"/>
</dbReference>
<accession>A0A4Z2E7W4</accession>
<reference evidence="1 2" key="1">
    <citation type="submission" date="2019-03" db="EMBL/GenBank/DDBJ databases">
        <title>First draft genome of Liparis tanakae, snailfish: a comprehensive survey of snailfish specific genes.</title>
        <authorList>
            <person name="Kim W."/>
            <person name="Song I."/>
            <person name="Jeong J.-H."/>
            <person name="Kim D."/>
            <person name="Kim S."/>
            <person name="Ryu S."/>
            <person name="Song J.Y."/>
            <person name="Lee S.K."/>
        </authorList>
    </citation>
    <scope>NUCLEOTIDE SEQUENCE [LARGE SCALE GENOMIC DNA]</scope>
    <source>
        <tissue evidence="1">Muscle</tissue>
    </source>
</reference>
<dbReference type="AlphaFoldDB" id="A0A4Z2E7W4"/>
<evidence type="ECO:0000313" key="1">
    <source>
        <dbReference type="EMBL" id="TNN24908.1"/>
    </source>
</evidence>
<organism evidence="1 2">
    <name type="scientific">Liparis tanakae</name>
    <name type="common">Tanaka's snailfish</name>
    <dbReference type="NCBI Taxonomy" id="230148"/>
    <lineage>
        <taxon>Eukaryota</taxon>
        <taxon>Metazoa</taxon>
        <taxon>Chordata</taxon>
        <taxon>Craniata</taxon>
        <taxon>Vertebrata</taxon>
        <taxon>Euteleostomi</taxon>
        <taxon>Actinopterygii</taxon>
        <taxon>Neopterygii</taxon>
        <taxon>Teleostei</taxon>
        <taxon>Neoteleostei</taxon>
        <taxon>Acanthomorphata</taxon>
        <taxon>Eupercaria</taxon>
        <taxon>Perciformes</taxon>
        <taxon>Cottioidei</taxon>
        <taxon>Cottales</taxon>
        <taxon>Liparidae</taxon>
        <taxon>Liparis</taxon>
    </lineage>
</organism>
<name>A0A4Z2E7W4_9TELE</name>
<dbReference type="EMBL" id="SRLO01013964">
    <property type="protein sequence ID" value="TNN24908.1"/>
    <property type="molecule type" value="Genomic_DNA"/>
</dbReference>
<proteinExistence type="predicted"/>
<sequence length="65" mass="7069">MERCLCLEAVPTTCCLITELLTATSCWFSTFSPNHWFASVWKPFLSTGSGCRVPGTACLNTCCTA</sequence>
<comment type="caution">
    <text evidence="1">The sequence shown here is derived from an EMBL/GenBank/DDBJ whole genome shotgun (WGS) entry which is preliminary data.</text>
</comment>
<protein>
    <submittedName>
        <fullName evidence="1">Uncharacterized protein</fullName>
    </submittedName>
</protein>
<keyword evidence="2" id="KW-1185">Reference proteome</keyword>
<gene>
    <name evidence="1" type="ORF">EYF80_064966</name>
</gene>